<dbReference type="InterPro" id="IPR017900">
    <property type="entry name" value="4Fe4S_Fe_S_CS"/>
</dbReference>
<dbReference type="EMBL" id="JBHSMQ010000003">
    <property type="protein sequence ID" value="MFC5455467.1"/>
    <property type="molecule type" value="Genomic_DNA"/>
</dbReference>
<dbReference type="PANTHER" id="PTHR30002">
    <property type="entry name" value="EPOXYQUEUOSINE REDUCTASE"/>
    <property type="match status" value="1"/>
</dbReference>
<dbReference type="PANTHER" id="PTHR30002:SF4">
    <property type="entry name" value="EPOXYQUEUOSINE REDUCTASE"/>
    <property type="match status" value="1"/>
</dbReference>
<evidence type="ECO:0000256" key="5">
    <source>
        <dbReference type="ARBA" id="ARBA00022785"/>
    </source>
</evidence>
<proteinExistence type="predicted"/>
<dbReference type="NCBIfam" id="TIGR00276">
    <property type="entry name" value="tRNA epoxyqueuosine(34) reductase QueG"/>
    <property type="match status" value="1"/>
</dbReference>
<dbReference type="Pfam" id="PF08331">
    <property type="entry name" value="QueG_DUF1730"/>
    <property type="match status" value="1"/>
</dbReference>
<evidence type="ECO:0000256" key="2">
    <source>
        <dbReference type="ARBA" id="ARBA00022490"/>
    </source>
</evidence>
<dbReference type="Gene3D" id="3.30.70.20">
    <property type="match status" value="1"/>
</dbReference>
<evidence type="ECO:0000256" key="4">
    <source>
        <dbReference type="ARBA" id="ARBA00022723"/>
    </source>
</evidence>
<evidence type="ECO:0000256" key="8">
    <source>
        <dbReference type="ARBA" id="ARBA00023014"/>
    </source>
</evidence>
<feature type="domain" description="4Fe-4S ferredoxin-type" evidence="9">
    <location>
        <begin position="178"/>
        <end position="207"/>
    </location>
</feature>
<dbReference type="InterPro" id="IPR017896">
    <property type="entry name" value="4Fe4S_Fe-S-bd"/>
</dbReference>
<dbReference type="GO" id="GO:0052693">
    <property type="term" value="F:epoxyqueuosine reductase activity"/>
    <property type="evidence" value="ECO:0007669"/>
    <property type="project" value="UniProtKB-EC"/>
</dbReference>
<dbReference type="InterPro" id="IPR004453">
    <property type="entry name" value="QueG"/>
</dbReference>
<dbReference type="Gene3D" id="1.25.10.10">
    <property type="entry name" value="Leucine-rich Repeat Variant"/>
    <property type="match status" value="1"/>
</dbReference>
<keyword evidence="2" id="KW-0963">Cytoplasm</keyword>
<comment type="caution">
    <text evidence="10">The sequence shown here is derived from an EMBL/GenBank/DDBJ whole genome shotgun (WGS) entry which is preliminary data.</text>
</comment>
<dbReference type="Pfam" id="PF13484">
    <property type="entry name" value="Fer4_16"/>
    <property type="match status" value="1"/>
</dbReference>
<dbReference type="RefSeq" id="WP_377166581.1">
    <property type="nucleotide sequence ID" value="NZ_JBHSMQ010000003.1"/>
</dbReference>
<evidence type="ECO:0000313" key="11">
    <source>
        <dbReference type="Proteomes" id="UP001596052"/>
    </source>
</evidence>
<evidence type="ECO:0000256" key="3">
    <source>
        <dbReference type="ARBA" id="ARBA00022694"/>
    </source>
</evidence>
<dbReference type="PROSITE" id="PS00198">
    <property type="entry name" value="4FE4S_FER_1"/>
    <property type="match status" value="1"/>
</dbReference>
<dbReference type="Proteomes" id="UP001596052">
    <property type="component" value="Unassembled WGS sequence"/>
</dbReference>
<keyword evidence="1" id="KW-0004">4Fe-4S</keyword>
<protein>
    <submittedName>
        <fullName evidence="10">tRNA epoxyqueuosine(34) reductase QueG</fullName>
        <ecNumber evidence="10">1.17.99.6</ecNumber>
    </submittedName>
</protein>
<keyword evidence="11" id="KW-1185">Reference proteome</keyword>
<reference evidence="11" key="1">
    <citation type="journal article" date="2019" name="Int. J. Syst. Evol. Microbiol.">
        <title>The Global Catalogue of Microorganisms (GCM) 10K type strain sequencing project: providing services to taxonomists for standard genome sequencing and annotation.</title>
        <authorList>
            <consortium name="The Broad Institute Genomics Platform"/>
            <consortium name="The Broad Institute Genome Sequencing Center for Infectious Disease"/>
            <person name="Wu L."/>
            <person name="Ma J."/>
        </authorList>
    </citation>
    <scope>NUCLEOTIDE SEQUENCE [LARGE SCALE GENOMIC DNA]</scope>
    <source>
        <strain evidence="11">CGMCC 4.1469</strain>
    </source>
</reference>
<keyword evidence="10" id="KW-0032">Aminotransferase</keyword>
<keyword evidence="4" id="KW-0479">Metal-binding</keyword>
<dbReference type="PROSITE" id="PS51379">
    <property type="entry name" value="4FE4S_FER_2"/>
    <property type="match status" value="1"/>
</dbReference>
<keyword evidence="10" id="KW-0808">Transferase</keyword>
<dbReference type="InterPro" id="IPR011989">
    <property type="entry name" value="ARM-like"/>
</dbReference>
<keyword evidence="3" id="KW-0819">tRNA processing</keyword>
<dbReference type="GO" id="GO:0008483">
    <property type="term" value="F:transaminase activity"/>
    <property type="evidence" value="ECO:0007669"/>
    <property type="project" value="UniProtKB-KW"/>
</dbReference>
<name>A0ABW0KS84_9BACT</name>
<evidence type="ECO:0000256" key="7">
    <source>
        <dbReference type="ARBA" id="ARBA00023004"/>
    </source>
</evidence>
<keyword evidence="8" id="KW-0411">Iron-sulfur</keyword>
<evidence type="ECO:0000313" key="10">
    <source>
        <dbReference type="EMBL" id="MFC5455467.1"/>
    </source>
</evidence>
<evidence type="ECO:0000256" key="1">
    <source>
        <dbReference type="ARBA" id="ARBA00022485"/>
    </source>
</evidence>
<keyword evidence="5" id="KW-0671">Queuosine biosynthesis</keyword>
<dbReference type="SUPFAM" id="SSF46548">
    <property type="entry name" value="alpha-helical ferredoxin"/>
    <property type="match status" value="1"/>
</dbReference>
<sequence>MAEARALGFDDCRIAPAQPAAHRALFEQWIAAGKHGDMAWLARTPERRTDPTLVLPGAKSVIVLALNYYQGGTAYPSGKQPQTTANNRQQPQTPYRIARYAWNNDYHDLIQDKLRTLSDFLTAHGGTQRPYVDTGPVLERDFASLAGLGWGGKSTMQIHRHLGTWFFLADILTTLELPPDSPGPDRCGTCTRCIVACPTQAITAPRSLDARRCISYLTIESKGAIPLEFRRAIGDRIYGCDSCLDACPWNRHAQASHEATFQARASIFAHTLRDFLSLTDETFRALFAKSPIKRIKRPAFLRNVCVALGNTGGPEDLPALEKAAGDENPLISEHAAWAIAEIMARAEASGQAVGHGLP</sequence>
<gene>
    <name evidence="10" type="primary">queG</name>
    <name evidence="10" type="ORF">ACFQDI_11410</name>
</gene>
<accession>A0ABW0KS84</accession>
<keyword evidence="6 10" id="KW-0560">Oxidoreductase</keyword>
<dbReference type="InterPro" id="IPR013542">
    <property type="entry name" value="QueG_DUF1730"/>
</dbReference>
<organism evidence="10 11">
    <name type="scientific">Prosthecobacter fluviatilis</name>
    <dbReference type="NCBI Taxonomy" id="445931"/>
    <lineage>
        <taxon>Bacteria</taxon>
        <taxon>Pseudomonadati</taxon>
        <taxon>Verrucomicrobiota</taxon>
        <taxon>Verrucomicrobiia</taxon>
        <taxon>Verrucomicrobiales</taxon>
        <taxon>Verrucomicrobiaceae</taxon>
        <taxon>Prosthecobacter</taxon>
    </lineage>
</organism>
<evidence type="ECO:0000259" key="9">
    <source>
        <dbReference type="PROSITE" id="PS51379"/>
    </source>
</evidence>
<keyword evidence="7" id="KW-0408">Iron</keyword>
<dbReference type="EC" id="1.17.99.6" evidence="10"/>
<evidence type="ECO:0000256" key="6">
    <source>
        <dbReference type="ARBA" id="ARBA00023002"/>
    </source>
</evidence>